<dbReference type="Proteomes" id="UP000318212">
    <property type="component" value="Unassembled WGS sequence"/>
</dbReference>
<comment type="caution">
    <text evidence="6">The sequence shown here is derived from an EMBL/GenBank/DDBJ whole genome shotgun (WGS) entry which is preliminary data.</text>
</comment>
<dbReference type="GO" id="GO:0030313">
    <property type="term" value="C:cell envelope"/>
    <property type="evidence" value="ECO:0007669"/>
    <property type="project" value="UniProtKB-SubCell"/>
</dbReference>
<reference evidence="6 7" key="1">
    <citation type="submission" date="2019-06" db="EMBL/GenBank/DDBJ databases">
        <title>Lysobacter alkalisoli sp. nov. isolated from saline soil.</title>
        <authorList>
            <person name="Sun J.-Q."/>
            <person name="Xu L."/>
        </authorList>
    </citation>
    <scope>NUCLEOTIDE SEQUENCE [LARGE SCALE GENOMIC DNA]</scope>
    <source>
        <strain evidence="6 7">JCM 31130</strain>
    </source>
</reference>
<evidence type="ECO:0000259" key="5">
    <source>
        <dbReference type="PROSITE" id="PS51352"/>
    </source>
</evidence>
<dbReference type="InterPro" id="IPR036249">
    <property type="entry name" value="Thioredoxin-like_sf"/>
</dbReference>
<keyword evidence="4" id="KW-0732">Signal</keyword>
<evidence type="ECO:0000256" key="4">
    <source>
        <dbReference type="SAM" id="SignalP"/>
    </source>
</evidence>
<dbReference type="GO" id="GO:0015036">
    <property type="term" value="F:disulfide oxidoreductase activity"/>
    <property type="evidence" value="ECO:0007669"/>
    <property type="project" value="UniProtKB-ARBA"/>
</dbReference>
<dbReference type="PANTHER" id="PTHR42852">
    <property type="entry name" value="THIOL:DISULFIDE INTERCHANGE PROTEIN DSBE"/>
    <property type="match status" value="1"/>
</dbReference>
<dbReference type="CDD" id="cd02966">
    <property type="entry name" value="TlpA_like_family"/>
    <property type="match status" value="1"/>
</dbReference>
<name>A0A508ABM0_9GAMM</name>
<dbReference type="Pfam" id="PF08534">
    <property type="entry name" value="Redoxin"/>
    <property type="match status" value="1"/>
</dbReference>
<dbReference type="InterPro" id="IPR050553">
    <property type="entry name" value="Thioredoxin_ResA/DsbE_sf"/>
</dbReference>
<evidence type="ECO:0000313" key="6">
    <source>
        <dbReference type="EMBL" id="TQD44425.1"/>
    </source>
</evidence>
<evidence type="ECO:0000256" key="3">
    <source>
        <dbReference type="ARBA" id="ARBA00023284"/>
    </source>
</evidence>
<organism evidence="6 7">
    <name type="scientific">Marilutibacter aestuarii</name>
    <dbReference type="NCBI Taxonomy" id="1706195"/>
    <lineage>
        <taxon>Bacteria</taxon>
        <taxon>Pseudomonadati</taxon>
        <taxon>Pseudomonadota</taxon>
        <taxon>Gammaproteobacteria</taxon>
        <taxon>Lysobacterales</taxon>
        <taxon>Lysobacteraceae</taxon>
        <taxon>Marilutibacter</taxon>
    </lineage>
</organism>
<dbReference type="EMBL" id="VICE01000090">
    <property type="protein sequence ID" value="TQD44425.1"/>
    <property type="molecule type" value="Genomic_DNA"/>
</dbReference>
<feature type="signal peptide" evidence="4">
    <location>
        <begin position="1"/>
        <end position="25"/>
    </location>
</feature>
<dbReference type="GO" id="GO:0017004">
    <property type="term" value="P:cytochrome complex assembly"/>
    <property type="evidence" value="ECO:0007669"/>
    <property type="project" value="UniProtKB-KW"/>
</dbReference>
<gene>
    <name evidence="6" type="ORF">FKV25_09575</name>
</gene>
<dbReference type="PROSITE" id="PS51352">
    <property type="entry name" value="THIOREDOXIN_2"/>
    <property type="match status" value="1"/>
</dbReference>
<keyword evidence="2" id="KW-0201">Cytochrome c-type biogenesis</keyword>
<dbReference type="PROSITE" id="PS00194">
    <property type="entry name" value="THIOREDOXIN_1"/>
    <property type="match status" value="1"/>
</dbReference>
<feature type="domain" description="Thioredoxin" evidence="5">
    <location>
        <begin position="31"/>
        <end position="169"/>
    </location>
</feature>
<dbReference type="InterPro" id="IPR017937">
    <property type="entry name" value="Thioredoxin_CS"/>
</dbReference>
<dbReference type="SUPFAM" id="SSF52833">
    <property type="entry name" value="Thioredoxin-like"/>
    <property type="match status" value="1"/>
</dbReference>
<dbReference type="InterPro" id="IPR013766">
    <property type="entry name" value="Thioredoxin_domain"/>
</dbReference>
<accession>A0A508ABM0</accession>
<dbReference type="OrthoDB" id="9796554at2"/>
<dbReference type="RefSeq" id="WP_141518577.1">
    <property type="nucleotide sequence ID" value="NZ_VICE01000090.1"/>
</dbReference>
<evidence type="ECO:0000256" key="2">
    <source>
        <dbReference type="ARBA" id="ARBA00022748"/>
    </source>
</evidence>
<feature type="chain" id="PRO_5021348783" evidence="4">
    <location>
        <begin position="26"/>
        <end position="182"/>
    </location>
</feature>
<dbReference type="AlphaFoldDB" id="A0A508ABM0"/>
<proteinExistence type="predicted"/>
<keyword evidence="3" id="KW-0676">Redox-active center</keyword>
<dbReference type="InterPro" id="IPR013740">
    <property type="entry name" value="Redoxin"/>
</dbReference>
<evidence type="ECO:0000256" key="1">
    <source>
        <dbReference type="ARBA" id="ARBA00004196"/>
    </source>
</evidence>
<dbReference type="Gene3D" id="3.40.30.10">
    <property type="entry name" value="Glutaredoxin"/>
    <property type="match status" value="1"/>
</dbReference>
<comment type="subcellular location">
    <subcellularLocation>
        <location evidence="1">Cell envelope</location>
    </subcellularLocation>
</comment>
<keyword evidence="7" id="KW-1185">Reference proteome</keyword>
<protein>
    <submittedName>
        <fullName evidence="6">TlpA family protein disulfide reductase</fullName>
    </submittedName>
</protein>
<dbReference type="PANTHER" id="PTHR42852:SF17">
    <property type="entry name" value="THIOREDOXIN-LIKE PROTEIN HI_1115"/>
    <property type="match status" value="1"/>
</dbReference>
<evidence type="ECO:0000313" key="7">
    <source>
        <dbReference type="Proteomes" id="UP000318212"/>
    </source>
</evidence>
<sequence>MQKNKQAMCAMGLLLLCLFAVAAIAAEPEQPRVGQAPPDSLGSDRQGNALTVSQYRGKVLIVTFWASWCGPCRKELPILDRLQKVVGRDHLEVVAINLKEPRQDFLSVLRANRDLEVTWVHDARGKAGDRYGVSVLPNMFVIDREGRVAHVHRGYSEEMLAGFSQEILALLPPEVLARPAGN</sequence>